<dbReference type="Pfam" id="PF13180">
    <property type="entry name" value="PDZ_2"/>
    <property type="match status" value="1"/>
</dbReference>
<evidence type="ECO:0000259" key="2">
    <source>
        <dbReference type="PROSITE" id="PS50106"/>
    </source>
</evidence>
<name>A0A848DFF4_9PSEU</name>
<dbReference type="Gene3D" id="2.30.42.10">
    <property type="match status" value="1"/>
</dbReference>
<dbReference type="EMBL" id="JAAXKZ010000015">
    <property type="protein sequence ID" value="NMH91299.1"/>
    <property type="molecule type" value="Genomic_DNA"/>
</dbReference>
<comment type="caution">
    <text evidence="3">The sequence shown here is derived from an EMBL/GenBank/DDBJ whole genome shotgun (WGS) entry which is preliminary data.</text>
</comment>
<dbReference type="Proteomes" id="UP000586918">
    <property type="component" value="Unassembled WGS sequence"/>
</dbReference>
<accession>A0A848DFF4</accession>
<dbReference type="AlphaFoldDB" id="A0A848DFF4"/>
<gene>
    <name evidence="3" type="ORF">HF519_06785</name>
</gene>
<evidence type="ECO:0000313" key="3">
    <source>
        <dbReference type="EMBL" id="NMH91299.1"/>
    </source>
</evidence>
<dbReference type="SMART" id="SM00228">
    <property type="entry name" value="PDZ"/>
    <property type="match status" value="1"/>
</dbReference>
<evidence type="ECO:0000256" key="1">
    <source>
        <dbReference type="SAM" id="SignalP"/>
    </source>
</evidence>
<reference evidence="3 4" key="1">
    <citation type="submission" date="2020-04" db="EMBL/GenBank/DDBJ databases">
        <authorList>
            <person name="Klaysubun C."/>
            <person name="Duangmal K."/>
            <person name="Lipun K."/>
        </authorList>
    </citation>
    <scope>NUCLEOTIDE SEQUENCE [LARGE SCALE GENOMIC DNA]</scope>
    <source>
        <strain evidence="3 4">DSM 45300</strain>
    </source>
</reference>
<keyword evidence="4" id="KW-1185">Reference proteome</keyword>
<feature type="signal peptide" evidence="1">
    <location>
        <begin position="1"/>
        <end position="28"/>
    </location>
</feature>
<dbReference type="PROSITE" id="PS50106">
    <property type="entry name" value="PDZ"/>
    <property type="match status" value="1"/>
</dbReference>
<dbReference type="PROSITE" id="PS51257">
    <property type="entry name" value="PROKAR_LIPOPROTEIN"/>
    <property type="match status" value="1"/>
</dbReference>
<dbReference type="InterPro" id="IPR001478">
    <property type="entry name" value="PDZ"/>
</dbReference>
<keyword evidence="1" id="KW-0732">Signal</keyword>
<sequence>MRPTTAVRVLRGISAVAAVTVAVSVAGACGADSDPPGPPYPLPAGTLGATTVTATDPGGTPIGAQVVTVKPRSAATEAGLKAGDVIVEADGHEVTTAQQLEAQIARRHLAQGLRLTLMWPPGETRTVNLDLAR</sequence>
<organism evidence="3 4">
    <name type="scientific">Pseudonocardia bannensis</name>
    <dbReference type="NCBI Taxonomy" id="630973"/>
    <lineage>
        <taxon>Bacteria</taxon>
        <taxon>Bacillati</taxon>
        <taxon>Actinomycetota</taxon>
        <taxon>Actinomycetes</taxon>
        <taxon>Pseudonocardiales</taxon>
        <taxon>Pseudonocardiaceae</taxon>
        <taxon>Pseudonocardia</taxon>
    </lineage>
</organism>
<feature type="chain" id="PRO_5039474887" evidence="1">
    <location>
        <begin position="29"/>
        <end position="133"/>
    </location>
</feature>
<dbReference type="SUPFAM" id="SSF50156">
    <property type="entry name" value="PDZ domain-like"/>
    <property type="match status" value="1"/>
</dbReference>
<dbReference type="RefSeq" id="WP_169411206.1">
    <property type="nucleotide sequence ID" value="NZ_JAAXKZ010000015.1"/>
</dbReference>
<dbReference type="InterPro" id="IPR036034">
    <property type="entry name" value="PDZ_sf"/>
</dbReference>
<protein>
    <submittedName>
        <fullName evidence="3">PDZ domain-containing protein</fullName>
    </submittedName>
</protein>
<proteinExistence type="predicted"/>
<evidence type="ECO:0000313" key="4">
    <source>
        <dbReference type="Proteomes" id="UP000586918"/>
    </source>
</evidence>
<feature type="domain" description="PDZ" evidence="2">
    <location>
        <begin position="45"/>
        <end position="121"/>
    </location>
</feature>